<sequence>MAKRQGKKEIAVHEEEEKHIEQMKMEVEDEISKLPQNNPSKCEGLIRRLHKKVNALKKQDVKNDLLSQLRSASCYGLEPELKDMMEKNGLELEGLELVVHYLTNKAELAKYFHLNPQEVVVKDGLSVIKRRLGPSLEVLGGLSSKGIDVEQDWVNCLVGKAPSLEALGRISAEDLDALEANPGEKNEVRRLFKAELNNTEPSEAEKAGEEKKAIDEEKLEKAKALMKEASEKAKEESEQAKKAVSEKMAEIGKILQLPPDWNKQESGKKPDELLTHLNQVIEQFENAVEVSESYKSDLEIVKKASGGRALCGIYHSAYNPPKTAERPLILMPTEVTLGSPNNSQQINYLKFSESMAASRYAHAVKSSSTNIGFSVGGFVELFVGEAHGSYASSFESQGTSSVKKKTSSVSVLQYVWIATKTFKLEQEQMRLSMSARNMARSITKASDPSAAARRFMNRYGSHFPAGLHSLGGVLFRIVDAESSAEIETSVFTEKAAKELQGQISVGFLGGAFGIGASISGGHSNTSGELQAEEKKAEAASYRYSFQAMGPAATNPTTFTKLLANNSTWALIDRGSPLAYIPVWELLTDLGDPAFNMAAGVLEETWKEDELKKSKKIARAEFKISEIIKGELETLANSYIDKKPNPDGYGHRPKNAAQLLKFQEINLSRGSAYTKAVDIIMEDPRYRICEIAWCVGDSYSLCCWQAAKKEEMTYQKVDGEHVLFYSEALFRWKDLVPPGE</sequence>
<evidence type="ECO:0008006" key="4">
    <source>
        <dbReference type="Google" id="ProtNLM"/>
    </source>
</evidence>
<accession>A0AAU9VUI9</accession>
<feature type="region of interest" description="Disordered" evidence="1">
    <location>
        <begin position="196"/>
        <end position="215"/>
    </location>
</feature>
<evidence type="ECO:0000313" key="2">
    <source>
        <dbReference type="EMBL" id="CAH3036060.1"/>
    </source>
</evidence>
<evidence type="ECO:0000256" key="1">
    <source>
        <dbReference type="SAM" id="MobiDB-lite"/>
    </source>
</evidence>
<gene>
    <name evidence="2" type="ORF">PMEA_00016626</name>
</gene>
<reference evidence="2 3" key="1">
    <citation type="submission" date="2022-05" db="EMBL/GenBank/DDBJ databases">
        <authorList>
            <consortium name="Genoscope - CEA"/>
            <person name="William W."/>
        </authorList>
    </citation>
    <scope>NUCLEOTIDE SEQUENCE [LARGE SCALE GENOMIC DNA]</scope>
</reference>
<evidence type="ECO:0000313" key="3">
    <source>
        <dbReference type="Proteomes" id="UP001159428"/>
    </source>
</evidence>
<dbReference type="Proteomes" id="UP001159428">
    <property type="component" value="Unassembled WGS sequence"/>
</dbReference>
<feature type="compositionally biased region" description="Basic and acidic residues" evidence="1">
    <location>
        <begin position="203"/>
        <end position="215"/>
    </location>
</feature>
<proteinExistence type="predicted"/>
<keyword evidence="3" id="KW-1185">Reference proteome</keyword>
<comment type="caution">
    <text evidence="2">The sequence shown here is derived from an EMBL/GenBank/DDBJ whole genome shotgun (WGS) entry which is preliminary data.</text>
</comment>
<protein>
    <recommendedName>
        <fullName evidence="4">MACPF domain-containing protein</fullName>
    </recommendedName>
</protein>
<dbReference type="AlphaFoldDB" id="A0AAU9VUI9"/>
<dbReference type="EMBL" id="CALNXJ010000003">
    <property type="protein sequence ID" value="CAH3036060.1"/>
    <property type="molecule type" value="Genomic_DNA"/>
</dbReference>
<organism evidence="2 3">
    <name type="scientific">Pocillopora meandrina</name>
    <dbReference type="NCBI Taxonomy" id="46732"/>
    <lineage>
        <taxon>Eukaryota</taxon>
        <taxon>Metazoa</taxon>
        <taxon>Cnidaria</taxon>
        <taxon>Anthozoa</taxon>
        <taxon>Hexacorallia</taxon>
        <taxon>Scleractinia</taxon>
        <taxon>Astrocoeniina</taxon>
        <taxon>Pocilloporidae</taxon>
        <taxon>Pocillopora</taxon>
    </lineage>
</organism>
<name>A0AAU9VUI9_9CNID</name>